<gene>
    <name evidence="4" type="ORF">EKJ_08340</name>
</gene>
<reference evidence="4 5" key="1">
    <citation type="submission" date="2019-01" db="EMBL/GenBank/DDBJ databases">
        <title>Complete genome sequence of Erythrobacter flavus KJ5.</title>
        <authorList>
            <person name="Kanesaki Y."/>
            <person name="Brotosudarmo T."/>
            <person name="Moriuchi R."/>
            <person name="Awai K."/>
        </authorList>
    </citation>
    <scope>NUCLEOTIDE SEQUENCE [LARGE SCALE GENOMIC DNA]</scope>
    <source>
        <strain evidence="4 5">KJ5</strain>
    </source>
</reference>
<dbReference type="InterPro" id="IPR013783">
    <property type="entry name" value="Ig-like_fold"/>
</dbReference>
<dbReference type="GO" id="GO:0004553">
    <property type="term" value="F:hydrolase activity, hydrolyzing O-glycosyl compounds"/>
    <property type="evidence" value="ECO:0007669"/>
    <property type="project" value="InterPro"/>
</dbReference>
<sequence>MVRRPSHHAAERERFVEDLLAIMTVEEKAGQLAALPVPDPDNTAEIEAVRAELRRGRLGTLVGRADPGRLASCQKLAIEGSRLGIPMLFADTPGRGTGVVMPAPLALAATWSPATVTRVARTIAAEARAAGNTWLLAPEVGLNTGSDDRVLADCWGESEVLARFLAAATIRGYQADDSDDAGVLACLRTDDASWTDRRTPELLTEKLRLVAGILRSTPPGSVALGRLVESGDDAEKIDQAAPPIAGPGSFDGIDLAEWSAIARAAGHTAPADLLSAMPVDAIVEAVTEGRIPLRQLDDAVRKVLGAKYDLDLFRTQANGATKAGDWSPELARETALDSARHAIVLLRNAPVLLPLDIASGEILLVGHTAADRSLPNGEARGEAASLVDGLEALGLAHRCVPGLALREKGESWDLRDADNMAIGMASEAARRAGTVIVALGPCSELGAAQRTLLESLHAINPNIVLVTLGSRPLDPIVRGTRMPCVLHAGQLGSMSGHAIAEVLTGEFAPRGRLPLALVDEGRPGLPLGHGMGYCEFALGETGVELSYDRIILSTVLKNRGPREGTATVQLYLRRPDRRGSSPAELADFQRISLMAGETRRLMFEVSGDHLGRFERNGRFVVQPGPYDLALGLSEQQARPTSVAVLPNLAETMTRAMAAGPLPALFDRLRDTG</sequence>
<dbReference type="PANTHER" id="PTHR42715">
    <property type="entry name" value="BETA-GLUCOSIDASE"/>
    <property type="match status" value="1"/>
</dbReference>
<dbReference type="Pfam" id="PF14310">
    <property type="entry name" value="Fn3-like"/>
    <property type="match status" value="1"/>
</dbReference>
<dbReference type="Gene3D" id="2.60.40.10">
    <property type="entry name" value="Immunoglobulins"/>
    <property type="match status" value="1"/>
</dbReference>
<evidence type="ECO:0000259" key="3">
    <source>
        <dbReference type="SMART" id="SM01217"/>
    </source>
</evidence>
<dbReference type="GO" id="GO:0005975">
    <property type="term" value="P:carbohydrate metabolic process"/>
    <property type="evidence" value="ECO:0007669"/>
    <property type="project" value="InterPro"/>
</dbReference>
<evidence type="ECO:0000256" key="1">
    <source>
        <dbReference type="ARBA" id="ARBA00005336"/>
    </source>
</evidence>
<keyword evidence="5" id="KW-1185">Reference proteome</keyword>
<dbReference type="InterPro" id="IPR036962">
    <property type="entry name" value="Glyco_hydro_3_N_sf"/>
</dbReference>
<dbReference type="Gene3D" id="3.20.20.300">
    <property type="entry name" value="Glycoside hydrolase, family 3, N-terminal domain"/>
    <property type="match status" value="2"/>
</dbReference>
<dbReference type="Proteomes" id="UP000290057">
    <property type="component" value="Chromosome"/>
</dbReference>
<dbReference type="SUPFAM" id="SSF52279">
    <property type="entry name" value="Beta-D-glucan exohydrolase, C-terminal domain"/>
    <property type="match status" value="1"/>
</dbReference>
<dbReference type="Pfam" id="PF01915">
    <property type="entry name" value="Glyco_hydro_3_C"/>
    <property type="match status" value="1"/>
</dbReference>
<dbReference type="InterPro" id="IPR026891">
    <property type="entry name" value="Fn3-like"/>
</dbReference>
<dbReference type="InterPro" id="IPR001764">
    <property type="entry name" value="Glyco_hydro_3_N"/>
</dbReference>
<name>A0A3T1CG88_9SPHN</name>
<dbReference type="InterPro" id="IPR002772">
    <property type="entry name" value="Glyco_hydro_3_C"/>
</dbReference>
<dbReference type="AlphaFoldDB" id="A0A3T1CG88"/>
<dbReference type="EMBL" id="AP019389">
    <property type="protein sequence ID" value="BBI19987.1"/>
    <property type="molecule type" value="Genomic_DNA"/>
</dbReference>
<dbReference type="SUPFAM" id="SSF51445">
    <property type="entry name" value="(Trans)glycosidases"/>
    <property type="match status" value="1"/>
</dbReference>
<dbReference type="SMART" id="SM01217">
    <property type="entry name" value="Fn3_like"/>
    <property type="match status" value="1"/>
</dbReference>
<dbReference type="InterPro" id="IPR050288">
    <property type="entry name" value="Cellulose_deg_GH3"/>
</dbReference>
<protein>
    <submittedName>
        <fullName evidence="4">Glycosyl hydrolase</fullName>
    </submittedName>
</protein>
<accession>A0A3T1CG88</accession>
<dbReference type="Pfam" id="PF00933">
    <property type="entry name" value="Glyco_hydro_3"/>
    <property type="match status" value="1"/>
</dbReference>
<dbReference type="Gene3D" id="3.40.50.1700">
    <property type="entry name" value="Glycoside hydrolase family 3 C-terminal domain"/>
    <property type="match status" value="1"/>
</dbReference>
<proteinExistence type="inferred from homology"/>
<keyword evidence="2 4" id="KW-0378">Hydrolase</keyword>
<evidence type="ECO:0000313" key="4">
    <source>
        <dbReference type="EMBL" id="BBI19987.1"/>
    </source>
</evidence>
<evidence type="ECO:0000256" key="2">
    <source>
        <dbReference type="ARBA" id="ARBA00022801"/>
    </source>
</evidence>
<dbReference type="InterPro" id="IPR017853">
    <property type="entry name" value="GH"/>
</dbReference>
<comment type="similarity">
    <text evidence="1">Belongs to the glycosyl hydrolase 3 family.</text>
</comment>
<evidence type="ECO:0000313" key="5">
    <source>
        <dbReference type="Proteomes" id="UP000290057"/>
    </source>
</evidence>
<organism evidence="4 5">
    <name type="scientific">Qipengyuania flava</name>
    <dbReference type="NCBI Taxonomy" id="192812"/>
    <lineage>
        <taxon>Bacteria</taxon>
        <taxon>Pseudomonadati</taxon>
        <taxon>Pseudomonadota</taxon>
        <taxon>Alphaproteobacteria</taxon>
        <taxon>Sphingomonadales</taxon>
        <taxon>Erythrobacteraceae</taxon>
        <taxon>Qipengyuania</taxon>
    </lineage>
</organism>
<dbReference type="PANTHER" id="PTHR42715:SF10">
    <property type="entry name" value="BETA-GLUCOSIDASE"/>
    <property type="match status" value="1"/>
</dbReference>
<dbReference type="RefSeq" id="WP_130586021.1">
    <property type="nucleotide sequence ID" value="NZ_AP019389.1"/>
</dbReference>
<feature type="domain" description="Fibronectin type III-like" evidence="3">
    <location>
        <begin position="566"/>
        <end position="634"/>
    </location>
</feature>
<dbReference type="InterPro" id="IPR036881">
    <property type="entry name" value="Glyco_hydro_3_C_sf"/>
</dbReference>